<evidence type="ECO:0000256" key="1">
    <source>
        <dbReference type="ARBA" id="ARBA00004141"/>
    </source>
</evidence>
<dbReference type="PANTHER" id="PTHR31357:SF19">
    <property type="entry name" value="SERPENTINE RECEPTOR CLASS ALPHA-10"/>
    <property type="match status" value="1"/>
</dbReference>
<evidence type="ECO:0000313" key="7">
    <source>
        <dbReference type="Proteomes" id="UP000008068"/>
    </source>
</evidence>
<sequence>MESTNTSSPPPVSICATDDQMILQTSLLLRVNVVLMTTVAIVTFILTYKALFILKQRVIFHKSTKILLYISLVFVNVHEVIFMVIQCVAFMRSFTLNDKPCEIMRTTLECRFKNHVLIFGIAGMNFNQFGLTIDRLLATVIPQTYSNLGSLPGVLISILVIGSSIAAPLIIAIGDPYDDIVPNCFFFPEHSAPRANVFLIILSALVIVSIFFNFIIIFVNKKLEKGTRYYVIQRYQKREALISTRIIVYIAASQFLGLALYSTIVLTLRLHKSMIPVTMYHNIVWWAYTVPFAAVALPALLIHRINQVGSNRKRVINRITAKVETQEEHMKSLKELWG</sequence>
<dbReference type="GO" id="GO:0016020">
    <property type="term" value="C:membrane"/>
    <property type="evidence" value="ECO:0007669"/>
    <property type="project" value="UniProtKB-SubCell"/>
</dbReference>
<protein>
    <submittedName>
        <fullName evidence="6">CBN-SRA-10 protein</fullName>
    </submittedName>
</protein>
<evidence type="ECO:0000256" key="2">
    <source>
        <dbReference type="ARBA" id="ARBA00022692"/>
    </source>
</evidence>
<dbReference type="InterPro" id="IPR051080">
    <property type="entry name" value="Nematode_rcpt-like_serp_alpha"/>
</dbReference>
<organism evidence="7">
    <name type="scientific">Caenorhabditis brenneri</name>
    <name type="common">Nematode worm</name>
    <dbReference type="NCBI Taxonomy" id="135651"/>
    <lineage>
        <taxon>Eukaryota</taxon>
        <taxon>Metazoa</taxon>
        <taxon>Ecdysozoa</taxon>
        <taxon>Nematoda</taxon>
        <taxon>Chromadorea</taxon>
        <taxon>Rhabditida</taxon>
        <taxon>Rhabditina</taxon>
        <taxon>Rhabditomorpha</taxon>
        <taxon>Rhabditoidea</taxon>
        <taxon>Rhabditidae</taxon>
        <taxon>Peloderinae</taxon>
        <taxon>Caenorhabditis</taxon>
    </lineage>
</organism>
<evidence type="ECO:0000256" key="4">
    <source>
        <dbReference type="ARBA" id="ARBA00023136"/>
    </source>
</evidence>
<feature type="transmembrane region" description="Helical" evidence="5">
    <location>
        <begin position="240"/>
        <end position="263"/>
    </location>
</feature>
<gene>
    <name evidence="6" type="primary">Cbn-sra-10</name>
    <name evidence="6" type="ORF">CAEBREN_00116</name>
</gene>
<dbReference type="EMBL" id="GL380158">
    <property type="protein sequence ID" value="EGT48743.1"/>
    <property type="molecule type" value="Genomic_DNA"/>
</dbReference>
<dbReference type="OMA" id="CEIMRTT"/>
<dbReference type="InterPro" id="IPR000344">
    <property type="entry name" value="7TM_GPCR_serpentine_rcpt_Sra"/>
</dbReference>
<keyword evidence="7" id="KW-1185">Reference proteome</keyword>
<accession>G0P9T8</accession>
<dbReference type="FunCoup" id="G0P9T8">
    <property type="interactions" value="7"/>
</dbReference>
<feature type="transmembrane region" description="Helical" evidence="5">
    <location>
        <begin position="283"/>
        <end position="303"/>
    </location>
</feature>
<feature type="transmembrane region" description="Helical" evidence="5">
    <location>
        <begin position="66"/>
        <end position="94"/>
    </location>
</feature>
<evidence type="ECO:0000256" key="3">
    <source>
        <dbReference type="ARBA" id="ARBA00022989"/>
    </source>
</evidence>
<proteinExistence type="predicted"/>
<dbReference type="GO" id="GO:0004984">
    <property type="term" value="F:olfactory receptor activity"/>
    <property type="evidence" value="ECO:0007669"/>
    <property type="project" value="TreeGrafter"/>
</dbReference>
<dbReference type="Proteomes" id="UP000008068">
    <property type="component" value="Unassembled WGS sequence"/>
</dbReference>
<feature type="transmembrane region" description="Helical" evidence="5">
    <location>
        <begin position="197"/>
        <end position="219"/>
    </location>
</feature>
<dbReference type="HOGENOM" id="CLU_048025_0_1_1"/>
<keyword evidence="2 5" id="KW-0812">Transmembrane</keyword>
<comment type="subcellular location">
    <subcellularLocation>
        <location evidence="1">Membrane</location>
        <topology evidence="1">Multi-pass membrane protein</topology>
    </subcellularLocation>
</comment>
<name>G0P9T8_CAEBE</name>
<dbReference type="Pfam" id="PF02117">
    <property type="entry name" value="7TM_GPCR_Sra"/>
    <property type="match status" value="1"/>
</dbReference>
<dbReference type="PANTHER" id="PTHR31357">
    <property type="entry name" value="SERPENTINE RECEPTOR CLASS ALPHA-10"/>
    <property type="match status" value="1"/>
</dbReference>
<dbReference type="AlphaFoldDB" id="G0P9T8"/>
<keyword evidence="3 5" id="KW-1133">Transmembrane helix</keyword>
<keyword evidence="4 5" id="KW-0472">Membrane</keyword>
<feature type="transmembrane region" description="Helical" evidence="5">
    <location>
        <begin position="154"/>
        <end position="177"/>
    </location>
</feature>
<reference evidence="7" key="1">
    <citation type="submission" date="2011-07" db="EMBL/GenBank/DDBJ databases">
        <authorList>
            <consortium name="Caenorhabditis brenneri Sequencing and Analysis Consortium"/>
            <person name="Wilson R.K."/>
        </authorList>
    </citation>
    <scope>NUCLEOTIDE SEQUENCE [LARGE SCALE GENOMIC DNA]</scope>
    <source>
        <strain evidence="7">PB2801</strain>
    </source>
</reference>
<evidence type="ECO:0000313" key="6">
    <source>
        <dbReference type="EMBL" id="EGT48743.1"/>
    </source>
</evidence>
<dbReference type="GO" id="GO:0004930">
    <property type="term" value="F:G protein-coupled receptor activity"/>
    <property type="evidence" value="ECO:0007669"/>
    <property type="project" value="InterPro"/>
</dbReference>
<dbReference type="OrthoDB" id="5801916at2759"/>
<dbReference type="InParanoid" id="G0P9T8"/>
<dbReference type="eggNOG" id="ENOG502THB2">
    <property type="taxonomic scope" value="Eukaryota"/>
</dbReference>
<dbReference type="PRINTS" id="PR00697">
    <property type="entry name" value="TMPROTEINSRA"/>
</dbReference>
<feature type="transmembrane region" description="Helical" evidence="5">
    <location>
        <begin position="33"/>
        <end position="54"/>
    </location>
</feature>
<evidence type="ECO:0000256" key="5">
    <source>
        <dbReference type="SAM" id="Phobius"/>
    </source>
</evidence>
<feature type="transmembrane region" description="Helical" evidence="5">
    <location>
        <begin position="114"/>
        <end position="133"/>
    </location>
</feature>